<dbReference type="Gene3D" id="3.40.50.12370">
    <property type="match status" value="1"/>
</dbReference>
<sequence>MSSADSEYTIVVAVDSVRTSGRAINHAFYLASKLGTPYRLIVLHAVALNRPQGLPYIDNLDKASNIDIKAQAKQTVAQIHDYIRRFDGKVDYEIKTVEAQGNVGPVIEAYIVENYPRLDLLITGTRNHQGLKKLMLGSTSEYFVHHLSCPVTIVKEAE</sequence>
<dbReference type="PANTHER" id="PTHR46268">
    <property type="entry name" value="STRESS RESPONSE PROTEIN NHAX"/>
    <property type="match status" value="1"/>
</dbReference>
<dbReference type="CDD" id="cd23659">
    <property type="entry name" value="USP_At3g01520-like"/>
    <property type="match status" value="1"/>
</dbReference>
<accession>A0A4P9XXT6</accession>
<feature type="domain" description="UspA" evidence="2">
    <location>
        <begin position="9"/>
        <end position="155"/>
    </location>
</feature>
<reference evidence="4" key="1">
    <citation type="journal article" date="2018" name="Nat. Microbiol.">
        <title>Leveraging single-cell genomics to expand the fungal tree of life.</title>
        <authorList>
            <person name="Ahrendt S.R."/>
            <person name="Quandt C.A."/>
            <person name="Ciobanu D."/>
            <person name="Clum A."/>
            <person name="Salamov A."/>
            <person name="Andreopoulos B."/>
            <person name="Cheng J.F."/>
            <person name="Woyke T."/>
            <person name="Pelin A."/>
            <person name="Henrissat B."/>
            <person name="Reynolds N.K."/>
            <person name="Benny G.L."/>
            <person name="Smith M.E."/>
            <person name="James T.Y."/>
            <person name="Grigoriev I.V."/>
        </authorList>
    </citation>
    <scope>NUCLEOTIDE SEQUENCE [LARGE SCALE GENOMIC DNA]</scope>
    <source>
        <strain evidence="4">RSA 1356</strain>
    </source>
</reference>
<keyword evidence="4" id="KW-1185">Reference proteome</keyword>
<dbReference type="SUPFAM" id="SSF52402">
    <property type="entry name" value="Adenine nucleotide alpha hydrolases-like"/>
    <property type="match status" value="1"/>
</dbReference>
<evidence type="ECO:0000313" key="3">
    <source>
        <dbReference type="EMBL" id="RKP10491.1"/>
    </source>
</evidence>
<evidence type="ECO:0000259" key="2">
    <source>
        <dbReference type="Pfam" id="PF00582"/>
    </source>
</evidence>
<evidence type="ECO:0000313" key="4">
    <source>
        <dbReference type="Proteomes" id="UP000271241"/>
    </source>
</evidence>
<name>A0A4P9XXT6_9FUNG</name>
<protein>
    <recommendedName>
        <fullName evidence="2">UspA domain-containing protein</fullName>
    </recommendedName>
</protein>
<dbReference type="InterPro" id="IPR006015">
    <property type="entry name" value="Universal_stress_UspA"/>
</dbReference>
<dbReference type="PRINTS" id="PR01438">
    <property type="entry name" value="UNVRSLSTRESS"/>
</dbReference>
<comment type="similarity">
    <text evidence="1">Belongs to the universal stress protein A family.</text>
</comment>
<dbReference type="AlphaFoldDB" id="A0A4P9XXT6"/>
<dbReference type="Proteomes" id="UP000271241">
    <property type="component" value="Unassembled WGS sequence"/>
</dbReference>
<dbReference type="PANTHER" id="PTHR46268:SF6">
    <property type="entry name" value="UNIVERSAL STRESS PROTEIN UP12"/>
    <property type="match status" value="1"/>
</dbReference>
<proteinExistence type="inferred from homology"/>
<dbReference type="Pfam" id="PF00582">
    <property type="entry name" value="Usp"/>
    <property type="match status" value="1"/>
</dbReference>
<dbReference type="OrthoDB" id="843225at2759"/>
<organism evidence="3 4">
    <name type="scientific">Thamnocephalis sphaerospora</name>
    <dbReference type="NCBI Taxonomy" id="78915"/>
    <lineage>
        <taxon>Eukaryota</taxon>
        <taxon>Fungi</taxon>
        <taxon>Fungi incertae sedis</taxon>
        <taxon>Zoopagomycota</taxon>
        <taxon>Zoopagomycotina</taxon>
        <taxon>Zoopagomycetes</taxon>
        <taxon>Zoopagales</taxon>
        <taxon>Sigmoideomycetaceae</taxon>
        <taxon>Thamnocephalis</taxon>
    </lineage>
</organism>
<gene>
    <name evidence="3" type="ORF">THASP1DRAFT_27729</name>
</gene>
<evidence type="ECO:0000256" key="1">
    <source>
        <dbReference type="ARBA" id="ARBA00008791"/>
    </source>
</evidence>
<dbReference type="EMBL" id="KZ992450">
    <property type="protein sequence ID" value="RKP10491.1"/>
    <property type="molecule type" value="Genomic_DNA"/>
</dbReference>
<dbReference type="InterPro" id="IPR006016">
    <property type="entry name" value="UspA"/>
</dbReference>